<dbReference type="EMBL" id="BAAAPK010000001">
    <property type="protein sequence ID" value="GAA1669470.1"/>
    <property type="molecule type" value="Genomic_DNA"/>
</dbReference>
<comment type="caution">
    <text evidence="2">The sequence shown here is derived from an EMBL/GenBank/DDBJ whole genome shotgun (WGS) entry which is preliminary data.</text>
</comment>
<gene>
    <name evidence="2" type="ORF">GCM10009807_12010</name>
</gene>
<sequence>MAFSASPESHARVRFTEFLSPDDPMLLAWARFRGALAMGPTRVPAPLRPARAADPVSGLWRLLATNNRELGRSFLLYRRIESAQAHVTQLQSDPDALTIEHVPGPTSGSRGWVVLASGSPVMTCSRWYGSLSTGAVAAAGALAALRTAVITDVPDRSDSSGRFRRRTALDANAAP</sequence>
<evidence type="ECO:0000256" key="1">
    <source>
        <dbReference type="SAM" id="MobiDB-lite"/>
    </source>
</evidence>
<feature type="region of interest" description="Disordered" evidence="1">
    <location>
        <begin position="155"/>
        <end position="175"/>
    </location>
</feature>
<reference evidence="2 3" key="1">
    <citation type="journal article" date="2019" name="Int. J. Syst. Evol. Microbiol.">
        <title>The Global Catalogue of Microorganisms (GCM) 10K type strain sequencing project: providing services to taxonomists for standard genome sequencing and annotation.</title>
        <authorList>
            <consortium name="The Broad Institute Genomics Platform"/>
            <consortium name="The Broad Institute Genome Sequencing Center for Infectious Disease"/>
            <person name="Wu L."/>
            <person name="Ma J."/>
        </authorList>
    </citation>
    <scope>NUCLEOTIDE SEQUENCE [LARGE SCALE GENOMIC DNA]</scope>
    <source>
        <strain evidence="2 3">JCM 15575</strain>
    </source>
</reference>
<dbReference type="Proteomes" id="UP001500596">
    <property type="component" value="Unassembled WGS sequence"/>
</dbReference>
<proteinExistence type="predicted"/>
<accession>A0ABN2GDP5</accession>
<evidence type="ECO:0000313" key="2">
    <source>
        <dbReference type="EMBL" id="GAA1669470.1"/>
    </source>
</evidence>
<keyword evidence="3" id="KW-1185">Reference proteome</keyword>
<name>A0ABN2GDP5_9MICO</name>
<evidence type="ECO:0000313" key="3">
    <source>
        <dbReference type="Proteomes" id="UP001500596"/>
    </source>
</evidence>
<protein>
    <submittedName>
        <fullName evidence="2">Uncharacterized protein</fullName>
    </submittedName>
</protein>
<organism evidence="2 3">
    <name type="scientific">Microbacterium lacus</name>
    <dbReference type="NCBI Taxonomy" id="415217"/>
    <lineage>
        <taxon>Bacteria</taxon>
        <taxon>Bacillati</taxon>
        <taxon>Actinomycetota</taxon>
        <taxon>Actinomycetes</taxon>
        <taxon>Micrococcales</taxon>
        <taxon>Microbacteriaceae</taxon>
        <taxon>Microbacterium</taxon>
    </lineage>
</organism>